<sequence length="128" mass="14148">MGSSSGAGAKYEEIASMISIEYLRSSLSCSYDSLVKQLSKITGWFTIFMRTSLILKFIEMTCELSMSWTVLRIIKAASSDLLISPFSACGSKALQSKNRDRGSIKNAKPLLNFRSSGLSLEMNTRCPR</sequence>
<gene>
    <name evidence="1" type="ORF">OGATHE_003279</name>
</gene>
<comment type="caution">
    <text evidence="1">The sequence shown here is derived from an EMBL/GenBank/DDBJ whole genome shotgun (WGS) entry which is preliminary data.</text>
</comment>
<dbReference type="AlphaFoldDB" id="A0A9P8P3P9"/>
<dbReference type="Proteomes" id="UP000788993">
    <property type="component" value="Unassembled WGS sequence"/>
</dbReference>
<dbReference type="EMBL" id="JAEUBD010001178">
    <property type="protein sequence ID" value="KAH3664464.1"/>
    <property type="molecule type" value="Genomic_DNA"/>
</dbReference>
<organism evidence="1 2">
    <name type="scientific">Ogataea polymorpha</name>
    <dbReference type="NCBI Taxonomy" id="460523"/>
    <lineage>
        <taxon>Eukaryota</taxon>
        <taxon>Fungi</taxon>
        <taxon>Dikarya</taxon>
        <taxon>Ascomycota</taxon>
        <taxon>Saccharomycotina</taxon>
        <taxon>Pichiomycetes</taxon>
        <taxon>Pichiales</taxon>
        <taxon>Pichiaceae</taxon>
        <taxon>Ogataea</taxon>
    </lineage>
</organism>
<keyword evidence="2" id="KW-1185">Reference proteome</keyword>
<protein>
    <submittedName>
        <fullName evidence="1">Uncharacterized protein</fullName>
    </submittedName>
</protein>
<proteinExistence type="predicted"/>
<evidence type="ECO:0000313" key="2">
    <source>
        <dbReference type="Proteomes" id="UP000788993"/>
    </source>
</evidence>
<accession>A0A9P8P3P9</accession>
<evidence type="ECO:0000313" key="1">
    <source>
        <dbReference type="EMBL" id="KAH3664464.1"/>
    </source>
</evidence>
<reference evidence="1" key="1">
    <citation type="journal article" date="2021" name="Open Biol.">
        <title>Shared evolutionary footprints suggest mitochondrial oxidative damage underlies multiple complex I losses in fungi.</title>
        <authorList>
            <person name="Schikora-Tamarit M.A."/>
            <person name="Marcet-Houben M."/>
            <person name="Nosek J."/>
            <person name="Gabaldon T."/>
        </authorList>
    </citation>
    <scope>NUCLEOTIDE SEQUENCE</scope>
    <source>
        <strain evidence="1">NCAIM Y.01608</strain>
    </source>
</reference>
<name>A0A9P8P3P9_9ASCO</name>
<reference evidence="1" key="2">
    <citation type="submission" date="2021-01" db="EMBL/GenBank/DDBJ databases">
        <authorList>
            <person name="Schikora-Tamarit M.A."/>
        </authorList>
    </citation>
    <scope>NUCLEOTIDE SEQUENCE</scope>
    <source>
        <strain evidence="1">NCAIM Y.01608</strain>
    </source>
</reference>